<keyword evidence="1" id="KW-0637">Prenyltransferase</keyword>
<keyword evidence="7" id="KW-1185">Reference proteome</keyword>
<reference evidence="6 7" key="1">
    <citation type="submission" date="2019-08" db="EMBL/GenBank/DDBJ databases">
        <title>In-depth cultivation of the pig gut microbiome towards novel bacterial diversity and tailored functional studies.</title>
        <authorList>
            <person name="Wylensek D."/>
            <person name="Hitch T.C.A."/>
            <person name="Clavel T."/>
        </authorList>
    </citation>
    <scope>NUCLEOTIDE SEQUENCE [LARGE SCALE GENOMIC DNA]</scope>
    <source>
        <strain evidence="6 7">MUC/MUC-530-WT-4D</strain>
    </source>
</reference>
<dbReference type="Pfam" id="PF02441">
    <property type="entry name" value="Flavoprotein"/>
    <property type="match status" value="1"/>
</dbReference>
<dbReference type="InterPro" id="IPR004507">
    <property type="entry name" value="UbiX-like"/>
</dbReference>
<gene>
    <name evidence="6" type="ORF">FYJ75_13180</name>
</gene>
<dbReference type="GO" id="GO:0004659">
    <property type="term" value="F:prenyltransferase activity"/>
    <property type="evidence" value="ECO:0007669"/>
    <property type="project" value="UniProtKB-KW"/>
</dbReference>
<evidence type="ECO:0000256" key="3">
    <source>
        <dbReference type="ARBA" id="ARBA00022643"/>
    </source>
</evidence>
<accession>A0A6L5YW12</accession>
<protein>
    <submittedName>
        <fullName evidence="6">UbiX family flavin prenyltransferase</fullName>
    </submittedName>
</protein>
<name>A0A6L5YW12_9FIRM</name>
<dbReference type="NCBIfam" id="TIGR00421">
    <property type="entry name" value="ubiX_pad"/>
    <property type="match status" value="1"/>
</dbReference>
<evidence type="ECO:0000313" key="6">
    <source>
        <dbReference type="EMBL" id="MST75931.1"/>
    </source>
</evidence>
<evidence type="ECO:0000259" key="5">
    <source>
        <dbReference type="Pfam" id="PF02441"/>
    </source>
</evidence>
<keyword evidence="2" id="KW-0285">Flavoprotein</keyword>
<dbReference type="InterPro" id="IPR036551">
    <property type="entry name" value="Flavin_trans-like"/>
</dbReference>
<evidence type="ECO:0000313" key="7">
    <source>
        <dbReference type="Proteomes" id="UP000474024"/>
    </source>
</evidence>
<evidence type="ECO:0000256" key="4">
    <source>
        <dbReference type="ARBA" id="ARBA00022679"/>
    </source>
</evidence>
<proteinExistence type="predicted"/>
<dbReference type="Gene3D" id="3.40.50.1950">
    <property type="entry name" value="Flavin prenyltransferase-like"/>
    <property type="match status" value="1"/>
</dbReference>
<comment type="caution">
    <text evidence="6">The sequence shown here is derived from an EMBL/GenBank/DDBJ whole genome shotgun (WGS) entry which is preliminary data.</text>
</comment>
<evidence type="ECO:0000256" key="2">
    <source>
        <dbReference type="ARBA" id="ARBA00022630"/>
    </source>
</evidence>
<keyword evidence="3" id="KW-0288">FMN</keyword>
<organism evidence="6 7">
    <name type="scientific">Roseburia porci</name>
    <dbReference type="NCBI Taxonomy" id="2605790"/>
    <lineage>
        <taxon>Bacteria</taxon>
        <taxon>Bacillati</taxon>
        <taxon>Bacillota</taxon>
        <taxon>Clostridia</taxon>
        <taxon>Lachnospirales</taxon>
        <taxon>Lachnospiraceae</taxon>
        <taxon>Roseburia</taxon>
    </lineage>
</organism>
<dbReference type="RefSeq" id="WP_154430899.1">
    <property type="nucleotide sequence ID" value="NZ_VUNI01000030.1"/>
</dbReference>
<dbReference type="InterPro" id="IPR003382">
    <property type="entry name" value="Flavoprotein"/>
</dbReference>
<evidence type="ECO:0000256" key="1">
    <source>
        <dbReference type="ARBA" id="ARBA00022602"/>
    </source>
</evidence>
<feature type="domain" description="Flavoprotein" evidence="5">
    <location>
        <begin position="33"/>
        <end position="123"/>
    </location>
</feature>
<dbReference type="Proteomes" id="UP000474024">
    <property type="component" value="Unassembled WGS sequence"/>
</dbReference>
<dbReference type="AlphaFoldDB" id="A0A6L5YW12"/>
<dbReference type="SUPFAM" id="SSF52507">
    <property type="entry name" value="Homo-oligomeric flavin-containing Cys decarboxylases, HFCD"/>
    <property type="match status" value="1"/>
</dbReference>
<keyword evidence="4 6" id="KW-0808">Transferase</keyword>
<dbReference type="EMBL" id="VUNI01000030">
    <property type="protein sequence ID" value="MST75931.1"/>
    <property type="molecule type" value="Genomic_DNA"/>
</dbReference>
<sequence length="142" mass="16028">MKKRIIVGATGASGIPILTKCLELIKENPDFETHLIVPCSMKTAAGIHCGYTDNLILRAADVTLKEQRTLVLAARETTLSSIYLRNLYELSLIPGVRIIPPMMTFYHKPENLDEMIYHIAAKLIEPFGIEAKEYRRWNGLSQ</sequence>